<gene>
    <name evidence="1" type="ORF">BZG36_00875</name>
</gene>
<dbReference type="SUPFAM" id="SSF48208">
    <property type="entry name" value="Six-hairpin glycosidases"/>
    <property type="match status" value="1"/>
</dbReference>
<evidence type="ECO:0000313" key="1">
    <source>
        <dbReference type="EMBL" id="OZJ05808.1"/>
    </source>
</evidence>
<dbReference type="InterPro" id="IPR008928">
    <property type="entry name" value="6-hairpin_glycosidase_sf"/>
</dbReference>
<accession>A0A261Y5G0</accession>
<dbReference type="EMBL" id="MVBO01000009">
    <property type="protein sequence ID" value="OZJ05808.1"/>
    <property type="molecule type" value="Genomic_DNA"/>
</dbReference>
<dbReference type="InterPro" id="IPR012341">
    <property type="entry name" value="6hp_glycosidase-like_sf"/>
</dbReference>
<evidence type="ECO:0008006" key="3">
    <source>
        <dbReference type="Google" id="ProtNLM"/>
    </source>
</evidence>
<dbReference type="GO" id="GO:0005975">
    <property type="term" value="P:carbohydrate metabolic process"/>
    <property type="evidence" value="ECO:0007669"/>
    <property type="project" value="InterPro"/>
</dbReference>
<dbReference type="AlphaFoldDB" id="A0A261Y5G0"/>
<evidence type="ECO:0000313" key="2">
    <source>
        <dbReference type="Proteomes" id="UP000242875"/>
    </source>
</evidence>
<dbReference type="Pfam" id="PF06824">
    <property type="entry name" value="Glyco_hydro_125"/>
    <property type="match status" value="1"/>
</dbReference>
<proteinExistence type="predicted"/>
<dbReference type="PANTHER" id="PTHR31047">
    <property type="entry name" value="MEIOTICALLY UP-REGULATED GENE 157 PROTEIN"/>
    <property type="match status" value="1"/>
</dbReference>
<dbReference type="GO" id="GO:0003824">
    <property type="term" value="F:catalytic activity"/>
    <property type="evidence" value="ECO:0007669"/>
    <property type="project" value="UniProtKB-ARBA"/>
</dbReference>
<name>A0A261Y5G0_9FUNG</name>
<protein>
    <recommendedName>
        <fullName evidence="3">Glycoside hydrolase family 125 protein</fullName>
    </recommendedName>
</protein>
<dbReference type="Gene3D" id="1.50.10.10">
    <property type="match status" value="1"/>
</dbReference>
<dbReference type="PANTHER" id="PTHR31047:SF0">
    <property type="entry name" value="MEIOTICALLY UP-REGULATED GENE 157 PROTEIN"/>
    <property type="match status" value="1"/>
</dbReference>
<keyword evidence="2" id="KW-1185">Reference proteome</keyword>
<sequence>MNTLGAKHSARITTFFSCVLSISILSYLYHPHVESHRQWSPALPVNYPVLTPFPPLRLPHARPPLEDRLFHSTVIEDVITEVTAKLSNSDLATMFENCFPNTLDTTIAFFDKNHSHPRTFVVTGDIPAMWIRDSTNQVTPYLRYASADPQLKLLIKGVINLQAASLVRFPYANAFKAPADAHIGHVGYSPYPSVGDDGLIKNHPEGASGHSVLPPYDPSAVWESKYELDSLASFIKLSVAYYRSTGDTSHFYSAEWQKAMLAVLDVIVEETRGTWESSADFAEIGGEPWSGRWSVWKTGYRFMQSTKRPTETLGQDGLGGVVRHCGLVKSAFRPSDDATTFPFLVPANAMLSAELNNVATTLYSLTRMNPSGQPNVLLSIATRSSQLSTSIRNAIYEYAVYNHPVFGPIFAYEVDGHGSMLFMDDANIPSLLALPYLGFLSKEDPIYKNTRAFILSEWNPWFFRGTGGSAGSFEGVGGPHVGRNMVWPMSLLVRILTSNDREEVKIALEMIRGTTDGTGFIHESVHVNQAHIYTRKWFAWANTLFGETILYILEQWPDLLTT</sequence>
<dbReference type="Proteomes" id="UP000242875">
    <property type="component" value="Unassembled WGS sequence"/>
</dbReference>
<dbReference type="SMART" id="SM01149">
    <property type="entry name" value="DUF1237"/>
    <property type="match status" value="1"/>
</dbReference>
<dbReference type="OrthoDB" id="7771656at2759"/>
<dbReference type="InterPro" id="IPR008313">
    <property type="entry name" value="GH125"/>
</dbReference>
<organism evidence="1 2">
    <name type="scientific">Bifiguratus adelaidae</name>
    <dbReference type="NCBI Taxonomy" id="1938954"/>
    <lineage>
        <taxon>Eukaryota</taxon>
        <taxon>Fungi</taxon>
        <taxon>Fungi incertae sedis</taxon>
        <taxon>Mucoromycota</taxon>
        <taxon>Mucoromycotina</taxon>
        <taxon>Endogonomycetes</taxon>
        <taxon>Endogonales</taxon>
        <taxon>Endogonales incertae sedis</taxon>
        <taxon>Bifiguratus</taxon>
    </lineage>
</organism>
<comment type="caution">
    <text evidence="1">The sequence shown here is derived from an EMBL/GenBank/DDBJ whole genome shotgun (WGS) entry which is preliminary data.</text>
</comment>
<dbReference type="PIRSF" id="PIRSF028846">
    <property type="entry name" value="UCP028846"/>
    <property type="match status" value="1"/>
</dbReference>
<reference evidence="1 2" key="1">
    <citation type="journal article" date="2017" name="Mycologia">
        <title>Bifiguratus adelaidae, gen. et sp. nov., a new member of Mucoromycotina in endophytic and soil-dwelling habitats.</title>
        <authorList>
            <person name="Torres-Cruz T.J."/>
            <person name="Billingsley Tobias T.L."/>
            <person name="Almatruk M."/>
            <person name="Hesse C."/>
            <person name="Kuske C.R."/>
            <person name="Desiro A."/>
            <person name="Benucci G.M."/>
            <person name="Bonito G."/>
            <person name="Stajich J.E."/>
            <person name="Dunlap C."/>
            <person name="Arnold A.E."/>
            <person name="Porras-Alfaro A."/>
        </authorList>
    </citation>
    <scope>NUCLEOTIDE SEQUENCE [LARGE SCALE GENOMIC DNA]</scope>
    <source>
        <strain evidence="1 2">AZ0501</strain>
    </source>
</reference>